<dbReference type="CDD" id="cd08249">
    <property type="entry name" value="enoyl_reductase_like"/>
    <property type="match status" value="1"/>
</dbReference>
<dbReference type="InterPro" id="IPR013154">
    <property type="entry name" value="ADH-like_N"/>
</dbReference>
<proteinExistence type="inferred from homology"/>
<keyword evidence="2" id="KW-0560">Oxidoreductase</keyword>
<accession>A0A1L9SJY7</accession>
<dbReference type="PANTHER" id="PTHR45348">
    <property type="entry name" value="HYPOTHETICAL OXIDOREDUCTASE (EUROFUNG)"/>
    <property type="match status" value="1"/>
</dbReference>
<dbReference type="STRING" id="1073090.A0A1L9SJY7"/>
<evidence type="ECO:0000313" key="4">
    <source>
        <dbReference type="EMBL" id="OJJ47401.1"/>
    </source>
</evidence>
<gene>
    <name evidence="4" type="ORF">ASPZODRAFT_151884</name>
</gene>
<dbReference type="Proteomes" id="UP000184188">
    <property type="component" value="Unassembled WGS sequence"/>
</dbReference>
<comment type="similarity">
    <text evidence="1">Belongs to the zinc-containing alcohol dehydrogenase family.</text>
</comment>
<reference evidence="5" key="1">
    <citation type="journal article" date="2017" name="Genome Biol.">
        <title>Comparative genomics reveals high biological diversity and specific adaptations in the industrially and medically important fungal genus Aspergillus.</title>
        <authorList>
            <person name="de Vries R.P."/>
            <person name="Riley R."/>
            <person name="Wiebenga A."/>
            <person name="Aguilar-Osorio G."/>
            <person name="Amillis S."/>
            <person name="Uchima C.A."/>
            <person name="Anderluh G."/>
            <person name="Asadollahi M."/>
            <person name="Askin M."/>
            <person name="Barry K."/>
            <person name="Battaglia E."/>
            <person name="Bayram O."/>
            <person name="Benocci T."/>
            <person name="Braus-Stromeyer S.A."/>
            <person name="Caldana C."/>
            <person name="Canovas D."/>
            <person name="Cerqueira G.C."/>
            <person name="Chen F."/>
            <person name="Chen W."/>
            <person name="Choi C."/>
            <person name="Clum A."/>
            <person name="Dos Santos R.A."/>
            <person name="Damasio A.R."/>
            <person name="Diallinas G."/>
            <person name="Emri T."/>
            <person name="Fekete E."/>
            <person name="Flipphi M."/>
            <person name="Freyberg S."/>
            <person name="Gallo A."/>
            <person name="Gournas C."/>
            <person name="Habgood R."/>
            <person name="Hainaut M."/>
            <person name="Harispe M.L."/>
            <person name="Henrissat B."/>
            <person name="Hilden K.S."/>
            <person name="Hope R."/>
            <person name="Hossain A."/>
            <person name="Karabika E."/>
            <person name="Karaffa L."/>
            <person name="Karanyi Z."/>
            <person name="Krasevec N."/>
            <person name="Kuo A."/>
            <person name="Kusch H."/>
            <person name="LaButti K."/>
            <person name="Lagendijk E.L."/>
            <person name="Lapidus A."/>
            <person name="Levasseur A."/>
            <person name="Lindquist E."/>
            <person name="Lipzen A."/>
            <person name="Logrieco A.F."/>
            <person name="MacCabe A."/>
            <person name="Maekelae M.R."/>
            <person name="Malavazi I."/>
            <person name="Melin P."/>
            <person name="Meyer V."/>
            <person name="Mielnichuk N."/>
            <person name="Miskei M."/>
            <person name="Molnar A.P."/>
            <person name="Mule G."/>
            <person name="Ngan C.Y."/>
            <person name="Orejas M."/>
            <person name="Orosz E."/>
            <person name="Ouedraogo J.P."/>
            <person name="Overkamp K.M."/>
            <person name="Park H.-S."/>
            <person name="Perrone G."/>
            <person name="Piumi F."/>
            <person name="Punt P.J."/>
            <person name="Ram A.F."/>
            <person name="Ramon A."/>
            <person name="Rauscher S."/>
            <person name="Record E."/>
            <person name="Riano-Pachon D.M."/>
            <person name="Robert V."/>
            <person name="Roehrig J."/>
            <person name="Ruller R."/>
            <person name="Salamov A."/>
            <person name="Salih N.S."/>
            <person name="Samson R.A."/>
            <person name="Sandor E."/>
            <person name="Sanguinetti M."/>
            <person name="Schuetze T."/>
            <person name="Sepcic K."/>
            <person name="Shelest E."/>
            <person name="Sherlock G."/>
            <person name="Sophianopoulou V."/>
            <person name="Squina F.M."/>
            <person name="Sun H."/>
            <person name="Susca A."/>
            <person name="Todd R.B."/>
            <person name="Tsang A."/>
            <person name="Unkles S.E."/>
            <person name="van de Wiele N."/>
            <person name="van Rossen-Uffink D."/>
            <person name="Oliveira J.V."/>
            <person name="Vesth T.C."/>
            <person name="Visser J."/>
            <person name="Yu J.-H."/>
            <person name="Zhou M."/>
            <person name="Andersen M.R."/>
            <person name="Archer D.B."/>
            <person name="Baker S.E."/>
            <person name="Benoit I."/>
            <person name="Brakhage A.A."/>
            <person name="Braus G.H."/>
            <person name="Fischer R."/>
            <person name="Frisvad J.C."/>
            <person name="Goldman G.H."/>
            <person name="Houbraken J."/>
            <person name="Oakley B."/>
            <person name="Pocsi I."/>
            <person name="Scazzocchio C."/>
            <person name="Seiboth B."/>
            <person name="vanKuyk P.A."/>
            <person name="Wortman J."/>
            <person name="Dyer P.S."/>
            <person name="Grigoriev I.V."/>
        </authorList>
    </citation>
    <scope>NUCLEOTIDE SEQUENCE [LARGE SCALE GENOMIC DNA]</scope>
    <source>
        <strain evidence="5">CBS 506.65</strain>
    </source>
</reference>
<dbReference type="SUPFAM" id="SSF51735">
    <property type="entry name" value="NAD(P)-binding Rossmann-fold domains"/>
    <property type="match status" value="1"/>
</dbReference>
<dbReference type="SUPFAM" id="SSF50129">
    <property type="entry name" value="GroES-like"/>
    <property type="match status" value="1"/>
</dbReference>
<dbReference type="AlphaFoldDB" id="A0A1L9SJY7"/>
<dbReference type="RefSeq" id="XP_022581911.1">
    <property type="nucleotide sequence ID" value="XM_022725790.1"/>
</dbReference>
<dbReference type="InterPro" id="IPR036291">
    <property type="entry name" value="NAD(P)-bd_dom_sf"/>
</dbReference>
<protein>
    <recommendedName>
        <fullName evidence="3">Enoyl reductase (ER) domain-containing protein</fullName>
    </recommendedName>
</protein>
<dbReference type="Gene3D" id="3.40.50.720">
    <property type="entry name" value="NAD(P)-binding Rossmann-like Domain"/>
    <property type="match status" value="1"/>
</dbReference>
<dbReference type="Pfam" id="PF00107">
    <property type="entry name" value="ADH_zinc_N"/>
    <property type="match status" value="1"/>
</dbReference>
<dbReference type="InterPro" id="IPR047122">
    <property type="entry name" value="Trans-enoyl_RdTase-like"/>
</dbReference>
<dbReference type="GeneID" id="34612254"/>
<evidence type="ECO:0000313" key="5">
    <source>
        <dbReference type="Proteomes" id="UP000184188"/>
    </source>
</evidence>
<dbReference type="Gene3D" id="3.90.180.10">
    <property type="entry name" value="Medium-chain alcohol dehydrogenases, catalytic domain"/>
    <property type="match status" value="1"/>
</dbReference>
<keyword evidence="5" id="KW-1185">Reference proteome</keyword>
<evidence type="ECO:0000256" key="2">
    <source>
        <dbReference type="ARBA" id="ARBA00023002"/>
    </source>
</evidence>
<name>A0A1L9SJY7_9EURO</name>
<dbReference type="InterPro" id="IPR011032">
    <property type="entry name" value="GroES-like_sf"/>
</dbReference>
<dbReference type="VEuPathDB" id="FungiDB:ASPZODRAFT_151884"/>
<dbReference type="InterPro" id="IPR013149">
    <property type="entry name" value="ADH-like_C"/>
</dbReference>
<dbReference type="Pfam" id="PF08240">
    <property type="entry name" value="ADH_N"/>
    <property type="match status" value="1"/>
</dbReference>
<feature type="domain" description="Enoyl reductase (ER)" evidence="3">
    <location>
        <begin position="8"/>
        <end position="339"/>
    </location>
</feature>
<organism evidence="4 5">
    <name type="scientific">Penicilliopsis zonata CBS 506.65</name>
    <dbReference type="NCBI Taxonomy" id="1073090"/>
    <lineage>
        <taxon>Eukaryota</taxon>
        <taxon>Fungi</taxon>
        <taxon>Dikarya</taxon>
        <taxon>Ascomycota</taxon>
        <taxon>Pezizomycotina</taxon>
        <taxon>Eurotiomycetes</taxon>
        <taxon>Eurotiomycetidae</taxon>
        <taxon>Eurotiales</taxon>
        <taxon>Aspergillaceae</taxon>
        <taxon>Penicilliopsis</taxon>
    </lineage>
</organism>
<evidence type="ECO:0000256" key="1">
    <source>
        <dbReference type="ARBA" id="ARBA00008072"/>
    </source>
</evidence>
<dbReference type="PANTHER" id="PTHR45348:SF2">
    <property type="entry name" value="ZINC-TYPE ALCOHOL DEHYDROGENASE-LIKE PROTEIN C2E1P3.01"/>
    <property type="match status" value="1"/>
</dbReference>
<sequence>MHALIVTGQGQVSLCERPLPDLLEDYILVRTKAVALNPTDWKHVDFEDCQGAVVGCDYAGIVEAVGSRVRKRWNKGDRVAGFVHGCNPLRPSGGAFAEYILAKGDIQFRVPGGMSFEAAATLGVGLTTVGQHLYQSLELPGPLEGHPGGSQGSILIYGGATATGSLLIQCAKLSGMKVLTTCSEGHRPLVYRCGADVIWDYHETNVGQEIRQHTDDALELVLDTVSSGQSAAICAQAIGSAGGCYNSLLDIRCPRADVESQALMAYAMIGEPYRLAGRQMPGTEADLEFATSWAETVDTLLETGRIHPHPIQVRDGGLGAIPEGLQRLREGQVRGCKLVYCVE</sequence>
<dbReference type="OrthoDB" id="48317at2759"/>
<dbReference type="GO" id="GO:0016651">
    <property type="term" value="F:oxidoreductase activity, acting on NAD(P)H"/>
    <property type="evidence" value="ECO:0007669"/>
    <property type="project" value="InterPro"/>
</dbReference>
<dbReference type="InterPro" id="IPR020843">
    <property type="entry name" value="ER"/>
</dbReference>
<dbReference type="SMART" id="SM00829">
    <property type="entry name" value="PKS_ER"/>
    <property type="match status" value="1"/>
</dbReference>
<evidence type="ECO:0000259" key="3">
    <source>
        <dbReference type="SMART" id="SM00829"/>
    </source>
</evidence>
<dbReference type="EMBL" id="KV878341">
    <property type="protein sequence ID" value="OJJ47401.1"/>
    <property type="molecule type" value="Genomic_DNA"/>
</dbReference>